<feature type="region of interest" description="Disordered" evidence="1">
    <location>
        <begin position="228"/>
        <end position="300"/>
    </location>
</feature>
<evidence type="ECO:0000256" key="1">
    <source>
        <dbReference type="SAM" id="MobiDB-lite"/>
    </source>
</evidence>
<organism evidence="4 5">
    <name type="scientific">Simplicispira hankyongi</name>
    <dbReference type="NCBI Taxonomy" id="2315688"/>
    <lineage>
        <taxon>Bacteria</taxon>
        <taxon>Pseudomonadati</taxon>
        <taxon>Pseudomonadota</taxon>
        <taxon>Betaproteobacteria</taxon>
        <taxon>Burkholderiales</taxon>
        <taxon>Comamonadaceae</taxon>
        <taxon>Simplicispira</taxon>
    </lineage>
</organism>
<dbReference type="OrthoDB" id="369729at2"/>
<gene>
    <name evidence="4" type="ORF">D3F03_05350</name>
</gene>
<dbReference type="RefSeq" id="WP_119108255.1">
    <property type="nucleotide sequence ID" value="NZ_QXJC01000001.1"/>
</dbReference>
<accession>A0A398CDB2</accession>
<comment type="caution">
    <text evidence="4">The sequence shown here is derived from an EMBL/GenBank/DDBJ whole genome shotgun (WGS) entry which is preliminary data.</text>
</comment>
<keyword evidence="2" id="KW-0732">Signal</keyword>
<dbReference type="Pfam" id="PF04773">
    <property type="entry name" value="FecR"/>
    <property type="match status" value="1"/>
</dbReference>
<feature type="chain" id="PRO_5017281997" evidence="2">
    <location>
        <begin position="27"/>
        <end position="314"/>
    </location>
</feature>
<feature type="signal peptide" evidence="2">
    <location>
        <begin position="1"/>
        <end position="26"/>
    </location>
</feature>
<keyword evidence="5" id="KW-1185">Reference proteome</keyword>
<evidence type="ECO:0000259" key="3">
    <source>
        <dbReference type="Pfam" id="PF04773"/>
    </source>
</evidence>
<dbReference type="PANTHER" id="PTHR38731">
    <property type="entry name" value="LIPL45-RELATED LIPOPROTEIN-RELATED"/>
    <property type="match status" value="1"/>
</dbReference>
<dbReference type="AlphaFoldDB" id="A0A398CDB2"/>
<protein>
    <submittedName>
        <fullName evidence="4">Iron dicitrate transport regulator FecR</fullName>
    </submittedName>
</protein>
<feature type="compositionally biased region" description="Gly residues" evidence="1">
    <location>
        <begin position="237"/>
        <end position="286"/>
    </location>
</feature>
<feature type="domain" description="FecR protein" evidence="3">
    <location>
        <begin position="59"/>
        <end position="152"/>
    </location>
</feature>
<proteinExistence type="predicted"/>
<sequence>MKAEHCIARLCLVLVVAAGLPLSALAAAGRVQFAAGDVQMRRGAALAALASGASLDNGDTVLTGATGRAQLRFTDGGLVSLYPDSEFTVTRYVDSGDPAQDSFAVSFLRGSMRAITGLIGKRNPANYKLTTPTAVVGIRGSAYRAFFNPQGQLEVGGEQDEIEVCTHAGCVGLKVGESVLVLSSDRLAVYTNTQALLPLPTPGWPFAAGEQVRSDGSNAAVFLAPVPVVPTTPTPPGNGGTTPGGTTPGGTTPGGTTPGGTTPGGTTPGGTVPGGGTRPGGNGAGGVARPPIIRTPPVLLPPPILFRPPIPIIP</sequence>
<feature type="compositionally biased region" description="Low complexity" evidence="1">
    <location>
        <begin position="287"/>
        <end position="297"/>
    </location>
</feature>
<dbReference type="Proteomes" id="UP000266302">
    <property type="component" value="Unassembled WGS sequence"/>
</dbReference>
<dbReference type="EMBL" id="QXJC01000001">
    <property type="protein sequence ID" value="RID99811.1"/>
    <property type="molecule type" value="Genomic_DNA"/>
</dbReference>
<evidence type="ECO:0000256" key="2">
    <source>
        <dbReference type="SAM" id="SignalP"/>
    </source>
</evidence>
<reference evidence="4 5" key="1">
    <citation type="submission" date="2018-09" db="EMBL/GenBank/DDBJ databases">
        <title>Draft genome of Simplicispira sp. NY-02.</title>
        <authorList>
            <person name="Im W.T."/>
        </authorList>
    </citation>
    <scope>NUCLEOTIDE SEQUENCE [LARGE SCALE GENOMIC DNA]</scope>
    <source>
        <strain evidence="4 5">NY-02</strain>
    </source>
</reference>
<dbReference type="InterPro" id="IPR006860">
    <property type="entry name" value="FecR"/>
</dbReference>
<evidence type="ECO:0000313" key="4">
    <source>
        <dbReference type="EMBL" id="RID99811.1"/>
    </source>
</evidence>
<name>A0A398CDB2_9BURK</name>
<evidence type="ECO:0000313" key="5">
    <source>
        <dbReference type="Proteomes" id="UP000266302"/>
    </source>
</evidence>